<accession>A0A7S3ECP5</accession>
<dbReference type="PANTHER" id="PTHR20982:SF3">
    <property type="entry name" value="MITOCHONDRIAL RIBOSOME RECYCLING FACTOR PSEUDO 1"/>
    <property type="match status" value="1"/>
</dbReference>
<dbReference type="Gene3D" id="1.10.132.20">
    <property type="entry name" value="Ribosome-recycling factor"/>
    <property type="match status" value="1"/>
</dbReference>
<dbReference type="InterPro" id="IPR023584">
    <property type="entry name" value="Ribosome_recyc_fac_dom"/>
</dbReference>
<dbReference type="SUPFAM" id="SSF55194">
    <property type="entry name" value="Ribosome recycling factor, RRF"/>
    <property type="match status" value="1"/>
</dbReference>
<dbReference type="FunFam" id="3.30.1360.40:FF:000001">
    <property type="entry name" value="Ribosome-recycling factor"/>
    <property type="match status" value="1"/>
</dbReference>
<dbReference type="GO" id="GO:0006412">
    <property type="term" value="P:translation"/>
    <property type="evidence" value="ECO:0007669"/>
    <property type="project" value="UniProtKB-KW"/>
</dbReference>
<sequence length="286" mass="31866">MFRAYTRATRLIRFNGSGSAYIGLSRSGSEVPGTIRYGQRGICAMTPLAGLRPQRLADAHNAKRFKKSKHGKNKHRTGQSHHVESASSGFEGEDEEEMEEDGDEEWDPSVYEVQMESALKALERSFGGLRASGATPSVLDTVHVSAYESRLPLKQVAQVIVRDARMLEVRCFDPTIEKEVKTAIEVANLGLNPVADGKGKLTIIVPKPTRETREKLKKIATEEAEGTRNAIRSVRRKAMEKLKKESEGMPKADIKSIEKDIQELTDLWNKKTIEALHAKIKDIDVI</sequence>
<organism evidence="5">
    <name type="scientific">Rhodosorus marinus</name>
    <dbReference type="NCBI Taxonomy" id="101924"/>
    <lineage>
        <taxon>Eukaryota</taxon>
        <taxon>Rhodophyta</taxon>
        <taxon>Stylonematophyceae</taxon>
        <taxon>Stylonematales</taxon>
        <taxon>Stylonemataceae</taxon>
        <taxon>Rhodosorus</taxon>
    </lineage>
</organism>
<dbReference type="PANTHER" id="PTHR20982">
    <property type="entry name" value="RIBOSOME RECYCLING FACTOR"/>
    <property type="match status" value="1"/>
</dbReference>
<proteinExistence type="inferred from homology"/>
<evidence type="ECO:0000259" key="4">
    <source>
        <dbReference type="Pfam" id="PF01765"/>
    </source>
</evidence>
<dbReference type="InterPro" id="IPR002661">
    <property type="entry name" value="Ribosome_recyc_fac"/>
</dbReference>
<dbReference type="Gene3D" id="3.30.1360.40">
    <property type="match status" value="1"/>
</dbReference>
<evidence type="ECO:0000256" key="2">
    <source>
        <dbReference type="ARBA" id="ARBA00022917"/>
    </source>
</evidence>
<feature type="region of interest" description="Disordered" evidence="3">
    <location>
        <begin position="63"/>
        <end position="107"/>
    </location>
</feature>
<evidence type="ECO:0000256" key="1">
    <source>
        <dbReference type="ARBA" id="ARBA00005912"/>
    </source>
</evidence>
<evidence type="ECO:0000313" key="5">
    <source>
        <dbReference type="EMBL" id="CAE0045914.1"/>
    </source>
</evidence>
<protein>
    <recommendedName>
        <fullName evidence="4">Ribosome recycling factor domain-containing protein</fullName>
    </recommendedName>
</protein>
<feature type="compositionally biased region" description="Acidic residues" evidence="3">
    <location>
        <begin position="91"/>
        <end position="107"/>
    </location>
</feature>
<keyword evidence="2" id="KW-0648">Protein biosynthesis</keyword>
<evidence type="ECO:0000256" key="3">
    <source>
        <dbReference type="SAM" id="MobiDB-lite"/>
    </source>
</evidence>
<comment type="similarity">
    <text evidence="1">Belongs to the RRF family.</text>
</comment>
<feature type="compositionally biased region" description="Basic residues" evidence="3">
    <location>
        <begin position="63"/>
        <end position="79"/>
    </location>
</feature>
<name>A0A7S3ECP5_9RHOD</name>
<dbReference type="GO" id="GO:0043023">
    <property type="term" value="F:ribosomal large subunit binding"/>
    <property type="evidence" value="ECO:0007669"/>
    <property type="project" value="TreeGrafter"/>
</dbReference>
<dbReference type="Pfam" id="PF01765">
    <property type="entry name" value="RRF"/>
    <property type="match status" value="1"/>
</dbReference>
<dbReference type="EMBL" id="HBHW01018011">
    <property type="protein sequence ID" value="CAE0045914.1"/>
    <property type="molecule type" value="Transcribed_RNA"/>
</dbReference>
<dbReference type="GO" id="GO:0005739">
    <property type="term" value="C:mitochondrion"/>
    <property type="evidence" value="ECO:0007669"/>
    <property type="project" value="TreeGrafter"/>
</dbReference>
<dbReference type="AlphaFoldDB" id="A0A7S3ECP5"/>
<gene>
    <name evidence="5" type="ORF">RMAR00112_LOCUS13890</name>
</gene>
<dbReference type="InterPro" id="IPR036191">
    <property type="entry name" value="RRF_sf"/>
</dbReference>
<feature type="domain" description="Ribosome recycling factor" evidence="4">
    <location>
        <begin position="123"/>
        <end position="283"/>
    </location>
</feature>
<reference evidence="5" key="1">
    <citation type="submission" date="2021-01" db="EMBL/GenBank/DDBJ databases">
        <authorList>
            <person name="Corre E."/>
            <person name="Pelletier E."/>
            <person name="Niang G."/>
            <person name="Scheremetjew M."/>
            <person name="Finn R."/>
            <person name="Kale V."/>
            <person name="Holt S."/>
            <person name="Cochrane G."/>
            <person name="Meng A."/>
            <person name="Brown T."/>
            <person name="Cohen L."/>
        </authorList>
    </citation>
    <scope>NUCLEOTIDE SEQUENCE</scope>
    <source>
        <strain evidence="5">CCMP 769</strain>
    </source>
</reference>